<reference evidence="19 20" key="1">
    <citation type="submission" date="2018-10" db="EMBL/GenBank/DDBJ databases">
        <title>Genomic Encyclopedia of Type Strains, Phase IV (KMG-IV): sequencing the most valuable type-strain genomes for metagenomic binning, comparative biology and taxonomic classification.</title>
        <authorList>
            <person name="Goeker M."/>
        </authorList>
    </citation>
    <scope>NUCLEOTIDE SEQUENCE [LARGE SCALE GENOMIC DNA]</scope>
    <source>
        <strain evidence="19 20">DSM 4734</strain>
    </source>
</reference>
<dbReference type="Pfam" id="PF02776">
    <property type="entry name" value="TPP_enzyme_N"/>
    <property type="match status" value="1"/>
</dbReference>
<evidence type="ECO:0000256" key="6">
    <source>
        <dbReference type="ARBA" id="ARBA00022630"/>
    </source>
</evidence>
<comment type="pathway">
    <text evidence="2 14">Amino-acid biosynthesis; L-valine biosynthesis; L-valine from pyruvate: step 1/4.</text>
</comment>
<name>A0A495D3H4_9PROT</name>
<evidence type="ECO:0000256" key="5">
    <source>
        <dbReference type="ARBA" id="ARBA00022605"/>
    </source>
</evidence>
<dbReference type="InterPro" id="IPR012000">
    <property type="entry name" value="Thiamin_PyroP_enz_cen_dom"/>
</dbReference>
<dbReference type="EMBL" id="RBIM01000004">
    <property type="protein sequence ID" value="RKQ96463.1"/>
    <property type="molecule type" value="Genomic_DNA"/>
</dbReference>
<dbReference type="RefSeq" id="WP_199288363.1">
    <property type="nucleotide sequence ID" value="NZ_RBIM01000004.1"/>
</dbReference>
<dbReference type="InterPro" id="IPR012001">
    <property type="entry name" value="Thiamin_PyroP_enz_TPP-bd_dom"/>
</dbReference>
<dbReference type="PANTHER" id="PTHR18968:SF142">
    <property type="entry name" value="ACETOLACTATE SYNTHASE"/>
    <property type="match status" value="1"/>
</dbReference>
<evidence type="ECO:0000256" key="15">
    <source>
        <dbReference type="SAM" id="MobiDB-lite"/>
    </source>
</evidence>
<dbReference type="PANTHER" id="PTHR18968">
    <property type="entry name" value="THIAMINE PYROPHOSPHATE ENZYMES"/>
    <property type="match status" value="1"/>
</dbReference>
<keyword evidence="8 14" id="KW-0479">Metal-binding</keyword>
<evidence type="ECO:0000256" key="11">
    <source>
        <dbReference type="ARBA" id="ARBA00023052"/>
    </source>
</evidence>
<dbReference type="UniPathway" id="UPA00049">
    <property type="reaction ID" value="UER00059"/>
</dbReference>
<dbReference type="GO" id="GO:0009097">
    <property type="term" value="P:isoleucine biosynthetic process"/>
    <property type="evidence" value="ECO:0007669"/>
    <property type="project" value="UniProtKB-UniPathway"/>
</dbReference>
<keyword evidence="9" id="KW-0274">FAD</keyword>
<dbReference type="AlphaFoldDB" id="A0A495D3H4"/>
<dbReference type="CDD" id="cd02015">
    <property type="entry name" value="TPP_AHAS"/>
    <property type="match status" value="1"/>
</dbReference>
<evidence type="ECO:0000256" key="7">
    <source>
        <dbReference type="ARBA" id="ARBA00022679"/>
    </source>
</evidence>
<keyword evidence="11 14" id="KW-0786">Thiamine pyrophosphate</keyword>
<dbReference type="InterPro" id="IPR029035">
    <property type="entry name" value="DHS-like_NAD/FAD-binding_dom"/>
</dbReference>
<comment type="caution">
    <text evidence="19">The sequence shown here is derived from an EMBL/GenBank/DDBJ whole genome shotgun (WGS) entry which is preliminary data.</text>
</comment>
<evidence type="ECO:0000313" key="20">
    <source>
        <dbReference type="Proteomes" id="UP000273675"/>
    </source>
</evidence>
<evidence type="ECO:0000256" key="14">
    <source>
        <dbReference type="RuleBase" id="RU003591"/>
    </source>
</evidence>
<dbReference type="FunFam" id="3.40.50.970:FF:000007">
    <property type="entry name" value="Acetolactate synthase"/>
    <property type="match status" value="1"/>
</dbReference>
<dbReference type="SUPFAM" id="SSF52467">
    <property type="entry name" value="DHS-like NAD/FAD-binding domain"/>
    <property type="match status" value="1"/>
</dbReference>
<dbReference type="Proteomes" id="UP000273675">
    <property type="component" value="Unassembled WGS sequence"/>
</dbReference>
<dbReference type="Gene3D" id="3.40.50.970">
    <property type="match status" value="2"/>
</dbReference>
<keyword evidence="5 14" id="KW-0028">Amino-acid biosynthesis</keyword>
<evidence type="ECO:0000259" key="17">
    <source>
        <dbReference type="Pfam" id="PF02775"/>
    </source>
</evidence>
<dbReference type="InterPro" id="IPR012846">
    <property type="entry name" value="Acetolactate_synth_lsu"/>
</dbReference>
<dbReference type="Pfam" id="PF00205">
    <property type="entry name" value="TPP_enzyme_M"/>
    <property type="match status" value="1"/>
</dbReference>
<sequence>MTALPATEIDDTATAAAAARPAPRQTGAHAVVRTLEALGVTRVFGYPGGAIMPVYDALTGSSLQHILVRHEQAAAFAADAQARLTGKAGVCLATSGPGATNLLTGIANAYLDSVPMIILTGQVPSGLMGTDAFQEVDVFGMSMPVVKHSIIIRDPMRIPEMIAEAFAIAEGGRPGPVLIDLPKDVLQAEAYPTLPPEPRPEAGPSQPPESDLAAATALLAQSKRPVFYIGGGVTLGGAVEAVRDFMARTGIPTVATLKGLGCPDPDSETFLGMLGMHGGRAANVAVDESDLLICCGARFDDRATGRLDSFAPGARIIHIDGDAAEIDKLRRAEIGLAGDITAILAGITNDWLDIAEWRDACVDRKHRHAFRYDAPGSGVYAPAMLKQLSEAAGDDFIAACDVGQHQMWVAQHCRFSRPEHHLTSAGLGAMGYGLPAGIGAAMTRPDAKVVTITGDGSIMMNIQELATARRYGVPVKILLLDNASLGLVRQWQEYFFDQNFSEIDLYDNPDFAEVAHAFGIEAFTVHSREEVPAAIDRLLNARGPILAHVLIDPRENVWPLVPPGASNADMMED</sequence>
<comment type="cofactor">
    <cofactor evidence="14">
        <name>thiamine diphosphate</name>
        <dbReference type="ChEBI" id="CHEBI:58937"/>
    </cofactor>
    <text evidence="14">Binds 1 thiamine pyrophosphate per subunit.</text>
</comment>
<dbReference type="Gene3D" id="3.40.50.1220">
    <property type="entry name" value="TPP-binding domain"/>
    <property type="match status" value="1"/>
</dbReference>
<proteinExistence type="inferred from homology"/>
<dbReference type="SUPFAM" id="SSF52518">
    <property type="entry name" value="Thiamin diphosphate-binding fold (THDP-binding)"/>
    <property type="match status" value="2"/>
</dbReference>
<comment type="cofactor">
    <cofactor evidence="14">
        <name>Mg(2+)</name>
        <dbReference type="ChEBI" id="CHEBI:18420"/>
    </cofactor>
    <text evidence="14">Binds 1 Mg(2+) ion per subunit.</text>
</comment>
<comment type="pathway">
    <text evidence="1 14">Amino-acid biosynthesis; L-isoleucine biosynthesis; L-isoleucine from 2-oxobutanoate: step 1/4.</text>
</comment>
<dbReference type="FunFam" id="3.40.50.1220:FF:000008">
    <property type="entry name" value="Acetolactate synthase"/>
    <property type="match status" value="1"/>
</dbReference>
<feature type="region of interest" description="Disordered" evidence="15">
    <location>
        <begin position="191"/>
        <end position="211"/>
    </location>
</feature>
<protein>
    <recommendedName>
        <fullName evidence="4 14">Acetolactate synthase</fullName>
        <ecNumber evidence="4 14">2.2.1.6</ecNumber>
    </recommendedName>
</protein>
<dbReference type="GO" id="GO:0030976">
    <property type="term" value="F:thiamine pyrophosphate binding"/>
    <property type="evidence" value="ECO:0007669"/>
    <property type="project" value="UniProtKB-UniRule"/>
</dbReference>
<evidence type="ECO:0000256" key="4">
    <source>
        <dbReference type="ARBA" id="ARBA00013145"/>
    </source>
</evidence>
<evidence type="ECO:0000256" key="2">
    <source>
        <dbReference type="ARBA" id="ARBA00005025"/>
    </source>
</evidence>
<evidence type="ECO:0000256" key="10">
    <source>
        <dbReference type="ARBA" id="ARBA00022842"/>
    </source>
</evidence>
<dbReference type="EC" id="2.2.1.6" evidence="4 14"/>
<evidence type="ECO:0000313" key="19">
    <source>
        <dbReference type="EMBL" id="RKQ96463.1"/>
    </source>
</evidence>
<dbReference type="InterPro" id="IPR029061">
    <property type="entry name" value="THDP-binding"/>
</dbReference>
<evidence type="ECO:0000256" key="3">
    <source>
        <dbReference type="ARBA" id="ARBA00007812"/>
    </source>
</evidence>
<keyword evidence="10 14" id="KW-0460">Magnesium</keyword>
<dbReference type="NCBIfam" id="NF006524">
    <property type="entry name" value="PRK08978.1"/>
    <property type="match status" value="1"/>
</dbReference>
<dbReference type="FunFam" id="3.40.50.970:FF:000016">
    <property type="entry name" value="Acetolactate synthase"/>
    <property type="match status" value="1"/>
</dbReference>
<evidence type="ECO:0000259" key="18">
    <source>
        <dbReference type="Pfam" id="PF02776"/>
    </source>
</evidence>
<evidence type="ECO:0000256" key="1">
    <source>
        <dbReference type="ARBA" id="ARBA00004974"/>
    </source>
</evidence>
<dbReference type="Pfam" id="PF02775">
    <property type="entry name" value="TPP_enzyme_C"/>
    <property type="match status" value="1"/>
</dbReference>
<dbReference type="GO" id="GO:0050660">
    <property type="term" value="F:flavin adenine dinucleotide binding"/>
    <property type="evidence" value="ECO:0007669"/>
    <property type="project" value="InterPro"/>
</dbReference>
<feature type="domain" description="Thiamine pyrophosphate enzyme central" evidence="16">
    <location>
        <begin position="213"/>
        <end position="345"/>
    </location>
</feature>
<dbReference type="InterPro" id="IPR039368">
    <property type="entry name" value="AHAS_TPP"/>
</dbReference>
<comment type="catalytic activity">
    <reaction evidence="13 14">
        <text>2 pyruvate + H(+) = (2S)-2-acetolactate + CO2</text>
        <dbReference type="Rhea" id="RHEA:25249"/>
        <dbReference type="ChEBI" id="CHEBI:15361"/>
        <dbReference type="ChEBI" id="CHEBI:15378"/>
        <dbReference type="ChEBI" id="CHEBI:16526"/>
        <dbReference type="ChEBI" id="CHEBI:58476"/>
        <dbReference type="EC" id="2.2.1.6"/>
    </reaction>
</comment>
<evidence type="ECO:0000259" key="16">
    <source>
        <dbReference type="Pfam" id="PF00205"/>
    </source>
</evidence>
<keyword evidence="6" id="KW-0285">Flavoprotein</keyword>
<dbReference type="UniPathway" id="UPA00047">
    <property type="reaction ID" value="UER00055"/>
</dbReference>
<dbReference type="GO" id="GO:0005948">
    <property type="term" value="C:acetolactate synthase complex"/>
    <property type="evidence" value="ECO:0007669"/>
    <property type="project" value="TreeGrafter"/>
</dbReference>
<evidence type="ECO:0000256" key="9">
    <source>
        <dbReference type="ARBA" id="ARBA00022827"/>
    </source>
</evidence>
<gene>
    <name evidence="19" type="ORF">C7435_1793</name>
</gene>
<keyword evidence="7 14" id="KW-0808">Transferase</keyword>
<dbReference type="PROSITE" id="PS00187">
    <property type="entry name" value="TPP_ENZYMES"/>
    <property type="match status" value="1"/>
</dbReference>
<dbReference type="InterPro" id="IPR045229">
    <property type="entry name" value="TPP_enz"/>
</dbReference>
<dbReference type="NCBIfam" id="TIGR00118">
    <property type="entry name" value="acolac_lg"/>
    <property type="match status" value="1"/>
</dbReference>
<dbReference type="CDD" id="cd07035">
    <property type="entry name" value="TPP_PYR_POX_like"/>
    <property type="match status" value="1"/>
</dbReference>
<evidence type="ECO:0000256" key="12">
    <source>
        <dbReference type="ARBA" id="ARBA00023304"/>
    </source>
</evidence>
<feature type="domain" description="Thiamine pyrophosphate enzyme N-terminal TPP-binding" evidence="18">
    <location>
        <begin position="26"/>
        <end position="140"/>
    </location>
</feature>
<dbReference type="InterPro" id="IPR000399">
    <property type="entry name" value="TPP-bd_CS"/>
</dbReference>
<accession>A0A495D3H4</accession>
<dbReference type="GO" id="GO:0003984">
    <property type="term" value="F:acetolactate synthase activity"/>
    <property type="evidence" value="ECO:0007669"/>
    <property type="project" value="UniProtKB-EC"/>
</dbReference>
<keyword evidence="12 14" id="KW-0100">Branched-chain amino acid biosynthesis</keyword>
<feature type="domain" description="Thiamine pyrophosphate enzyme TPP-binding" evidence="17">
    <location>
        <begin position="401"/>
        <end position="549"/>
    </location>
</feature>
<evidence type="ECO:0000256" key="8">
    <source>
        <dbReference type="ARBA" id="ARBA00022723"/>
    </source>
</evidence>
<dbReference type="GO" id="GO:0000287">
    <property type="term" value="F:magnesium ion binding"/>
    <property type="evidence" value="ECO:0007669"/>
    <property type="project" value="UniProtKB-UniRule"/>
</dbReference>
<organism evidence="19 20">
    <name type="scientific">Maricaulis maris</name>
    <dbReference type="NCBI Taxonomy" id="74318"/>
    <lineage>
        <taxon>Bacteria</taxon>
        <taxon>Pseudomonadati</taxon>
        <taxon>Pseudomonadota</taxon>
        <taxon>Alphaproteobacteria</taxon>
        <taxon>Maricaulales</taxon>
        <taxon>Maricaulaceae</taxon>
        <taxon>Maricaulis</taxon>
    </lineage>
</organism>
<evidence type="ECO:0000256" key="13">
    <source>
        <dbReference type="ARBA" id="ARBA00048670"/>
    </source>
</evidence>
<comment type="similarity">
    <text evidence="3 14">Belongs to the TPP enzyme family.</text>
</comment>
<dbReference type="GO" id="GO:0009099">
    <property type="term" value="P:L-valine biosynthetic process"/>
    <property type="evidence" value="ECO:0007669"/>
    <property type="project" value="UniProtKB-UniPathway"/>
</dbReference>
<dbReference type="InterPro" id="IPR011766">
    <property type="entry name" value="TPP_enzyme_TPP-bd"/>
</dbReference>